<dbReference type="Proteomes" id="UP000192342">
    <property type="component" value="Unassembled WGS sequence"/>
</dbReference>
<comment type="caution">
    <text evidence="2">The sequence shown here is derived from an EMBL/GenBank/DDBJ whole genome shotgun (WGS) entry which is preliminary data.</text>
</comment>
<sequence>MIGYTTLGTNDMGRAAAFYDALFEAIGAKRFMDFGDSFICWAAQPGQPAFCICKPFNGEAASAGNGSMIAFGAKDKAQVDALHAKAIELGASDEGQPGPRGDNFYAGYFRDPDGNKLNVFVMG</sequence>
<gene>
    <name evidence="2" type="ORF">ATO7_06100</name>
</gene>
<proteinExistence type="predicted"/>
<organism evidence="2 3">
    <name type="scientific">Oceanococcus atlanticus</name>
    <dbReference type="NCBI Taxonomy" id="1317117"/>
    <lineage>
        <taxon>Bacteria</taxon>
        <taxon>Pseudomonadati</taxon>
        <taxon>Pseudomonadota</taxon>
        <taxon>Gammaproteobacteria</taxon>
        <taxon>Chromatiales</taxon>
        <taxon>Oceanococcaceae</taxon>
        <taxon>Oceanococcus</taxon>
    </lineage>
</organism>
<accession>A0A1Y1SJP9</accession>
<dbReference type="OrthoDB" id="9800438at2"/>
<dbReference type="PANTHER" id="PTHR35006:SF2">
    <property type="entry name" value="GLYOXALASE FAMILY PROTEIN (AFU_ORTHOLOGUE AFUA_5G14830)"/>
    <property type="match status" value="1"/>
</dbReference>
<dbReference type="InterPro" id="IPR037523">
    <property type="entry name" value="VOC_core"/>
</dbReference>
<dbReference type="CDD" id="cd07262">
    <property type="entry name" value="VOC_like"/>
    <property type="match status" value="1"/>
</dbReference>
<dbReference type="Gene3D" id="3.10.180.10">
    <property type="entry name" value="2,3-Dihydroxybiphenyl 1,2-Dioxygenase, domain 1"/>
    <property type="match status" value="1"/>
</dbReference>
<dbReference type="SUPFAM" id="SSF54593">
    <property type="entry name" value="Glyoxalase/Bleomycin resistance protein/Dihydroxybiphenyl dioxygenase"/>
    <property type="match status" value="1"/>
</dbReference>
<dbReference type="InterPro" id="IPR004360">
    <property type="entry name" value="Glyas_Fos-R_dOase_dom"/>
</dbReference>
<dbReference type="InterPro" id="IPR029068">
    <property type="entry name" value="Glyas_Bleomycin-R_OHBP_Dase"/>
</dbReference>
<evidence type="ECO:0000313" key="2">
    <source>
        <dbReference type="EMBL" id="ORE89429.1"/>
    </source>
</evidence>
<dbReference type="RefSeq" id="WP_083560528.1">
    <property type="nucleotide sequence ID" value="NZ_AQQV01000001.1"/>
</dbReference>
<reference evidence="2 3" key="1">
    <citation type="submission" date="2013-04" db="EMBL/GenBank/DDBJ databases">
        <title>Oceanococcus atlanticus 22II-S10r2 Genome Sequencing.</title>
        <authorList>
            <person name="Lai Q."/>
            <person name="Li G."/>
            <person name="Shao Z."/>
        </authorList>
    </citation>
    <scope>NUCLEOTIDE SEQUENCE [LARGE SCALE GENOMIC DNA]</scope>
    <source>
        <strain evidence="2 3">22II-S10r2</strain>
    </source>
</reference>
<dbReference type="AlphaFoldDB" id="A0A1Y1SJP9"/>
<protein>
    <submittedName>
        <fullName evidence="2">Glyoxalase/bleomycin resistance protein/dioxygenase</fullName>
    </submittedName>
</protein>
<dbReference type="STRING" id="1317117.ATO7_06100"/>
<feature type="domain" description="VOC" evidence="1">
    <location>
        <begin position="1"/>
        <end position="122"/>
    </location>
</feature>
<keyword evidence="3" id="KW-1185">Reference proteome</keyword>
<keyword evidence="2" id="KW-0560">Oxidoreductase</keyword>
<evidence type="ECO:0000313" key="3">
    <source>
        <dbReference type="Proteomes" id="UP000192342"/>
    </source>
</evidence>
<keyword evidence="2" id="KW-0223">Dioxygenase</keyword>
<name>A0A1Y1SJP9_9GAMM</name>
<dbReference type="PANTHER" id="PTHR35006">
    <property type="entry name" value="GLYOXALASE FAMILY PROTEIN (AFU_ORTHOLOGUE AFUA_5G14830)"/>
    <property type="match status" value="1"/>
</dbReference>
<dbReference type="PROSITE" id="PS51819">
    <property type="entry name" value="VOC"/>
    <property type="match status" value="1"/>
</dbReference>
<dbReference type="EMBL" id="AQQV01000001">
    <property type="protein sequence ID" value="ORE89429.1"/>
    <property type="molecule type" value="Genomic_DNA"/>
</dbReference>
<evidence type="ECO:0000259" key="1">
    <source>
        <dbReference type="PROSITE" id="PS51819"/>
    </source>
</evidence>
<dbReference type="Pfam" id="PF00903">
    <property type="entry name" value="Glyoxalase"/>
    <property type="match status" value="1"/>
</dbReference>
<dbReference type="GO" id="GO:0051213">
    <property type="term" value="F:dioxygenase activity"/>
    <property type="evidence" value="ECO:0007669"/>
    <property type="project" value="UniProtKB-KW"/>
</dbReference>